<keyword evidence="1" id="KW-1133">Transmembrane helix</keyword>
<accession>A0A2W4XWV4</accession>
<protein>
    <submittedName>
        <fullName evidence="2">Uncharacterized protein</fullName>
    </submittedName>
</protein>
<evidence type="ECO:0000313" key="2">
    <source>
        <dbReference type="EMBL" id="PZO39185.1"/>
    </source>
</evidence>
<dbReference type="EMBL" id="QBML01000019">
    <property type="protein sequence ID" value="PZO39185.1"/>
    <property type="molecule type" value="Genomic_DNA"/>
</dbReference>
<reference evidence="2 3" key="1">
    <citation type="submission" date="2018-04" db="EMBL/GenBank/DDBJ databases">
        <authorList>
            <person name="Go L.Y."/>
            <person name="Mitchell J.A."/>
        </authorList>
    </citation>
    <scope>NUCLEOTIDE SEQUENCE [LARGE SCALE GENOMIC DNA]</scope>
    <source>
        <strain evidence="2">ULC066bin1</strain>
    </source>
</reference>
<dbReference type="Proteomes" id="UP000249467">
    <property type="component" value="Unassembled WGS sequence"/>
</dbReference>
<dbReference type="AlphaFoldDB" id="A0A2W4XWV4"/>
<reference evidence="2 3" key="2">
    <citation type="submission" date="2018-06" db="EMBL/GenBank/DDBJ databases">
        <title>Metagenomic assembly of (sub)arctic Cyanobacteria and their associated microbiome from non-axenic cultures.</title>
        <authorList>
            <person name="Baurain D."/>
        </authorList>
    </citation>
    <scope>NUCLEOTIDE SEQUENCE [LARGE SCALE GENOMIC DNA]</scope>
    <source>
        <strain evidence="2">ULC066bin1</strain>
    </source>
</reference>
<comment type="caution">
    <text evidence="2">The sequence shown here is derived from an EMBL/GenBank/DDBJ whole genome shotgun (WGS) entry which is preliminary data.</text>
</comment>
<evidence type="ECO:0000313" key="3">
    <source>
        <dbReference type="Proteomes" id="UP000249467"/>
    </source>
</evidence>
<gene>
    <name evidence="2" type="ORF">DCF19_14515</name>
</gene>
<keyword evidence="1" id="KW-0812">Transmembrane</keyword>
<proteinExistence type="predicted"/>
<evidence type="ECO:0000256" key="1">
    <source>
        <dbReference type="SAM" id="Phobius"/>
    </source>
</evidence>
<feature type="transmembrane region" description="Helical" evidence="1">
    <location>
        <begin position="9"/>
        <end position="27"/>
    </location>
</feature>
<organism evidence="2 3">
    <name type="scientific">Pseudanabaena frigida</name>
    <dbReference type="NCBI Taxonomy" id="945775"/>
    <lineage>
        <taxon>Bacteria</taxon>
        <taxon>Bacillati</taxon>
        <taxon>Cyanobacteriota</taxon>
        <taxon>Cyanophyceae</taxon>
        <taxon>Pseudanabaenales</taxon>
        <taxon>Pseudanabaenaceae</taxon>
        <taxon>Pseudanabaena</taxon>
    </lineage>
</organism>
<name>A0A2W4XWV4_9CYAN</name>
<keyword evidence="1" id="KW-0472">Membrane</keyword>
<sequence length="169" mass="18828">MIPTLDVKYAYSMFLGMLIALTGVSLWQRFNPPPVREIAETSEASKIIVPPLPTTFNRPNVSDGENIGSLRVGNRTERAVRIVLFSRITSQNVWQAIEPLNWDFAPNEGGKEGLLLSLPNYKVAIGKGDVIFAFATDGSRTYWGPNIVGETDAPFWDSQNKEWSMVLQP</sequence>